<dbReference type="AlphaFoldDB" id="A0AA36UJI9"/>
<evidence type="ECO:0000313" key="1">
    <source>
        <dbReference type="EMBL" id="EGQ76901.1"/>
    </source>
</evidence>
<feature type="non-terminal residue" evidence="1">
    <location>
        <position position="44"/>
    </location>
</feature>
<sequence length="44" mass="5330">MRKHRRLSGYQSGLTCETQQKGRLKTGKPIFRRPFMQFCFRRVV</sequence>
<proteinExistence type="predicted"/>
<gene>
    <name evidence="1" type="ORF">HMPREF9418_1543</name>
</gene>
<accession>A0AA36UJI9</accession>
<name>A0AA36UJI9_9NEIS</name>
<evidence type="ECO:0000313" key="2">
    <source>
        <dbReference type="Proteomes" id="UP000004982"/>
    </source>
</evidence>
<comment type="caution">
    <text evidence="1">The sequence shown here is derived from an EMBL/GenBank/DDBJ whole genome shotgun (WGS) entry which is preliminary data.</text>
</comment>
<dbReference type="Proteomes" id="UP000004982">
    <property type="component" value="Unassembled WGS sequence"/>
</dbReference>
<organism evidence="1 2">
    <name type="scientific">Neisseria macacae ATCC 33926</name>
    <dbReference type="NCBI Taxonomy" id="997348"/>
    <lineage>
        <taxon>Bacteria</taxon>
        <taxon>Pseudomonadati</taxon>
        <taxon>Pseudomonadota</taxon>
        <taxon>Betaproteobacteria</taxon>
        <taxon>Neisseriales</taxon>
        <taxon>Neisseriaceae</taxon>
        <taxon>Neisseria</taxon>
    </lineage>
</organism>
<protein>
    <submittedName>
        <fullName evidence="1">Uncharacterized protein</fullName>
    </submittedName>
</protein>
<reference evidence="1 2" key="1">
    <citation type="submission" date="2011-05" db="EMBL/GenBank/DDBJ databases">
        <authorList>
            <person name="Muzny D."/>
            <person name="Qin X."/>
            <person name="Deng J."/>
            <person name="Jiang H."/>
            <person name="Liu Y."/>
            <person name="Qu J."/>
            <person name="Song X.-Z."/>
            <person name="Zhang L."/>
            <person name="Thornton R."/>
            <person name="Coyle M."/>
            <person name="Francisco L."/>
            <person name="Jackson L."/>
            <person name="Javaid M."/>
            <person name="Korchina V."/>
            <person name="Kovar C."/>
            <person name="Mata R."/>
            <person name="Mathew T."/>
            <person name="Ngo R."/>
            <person name="Nguyen L."/>
            <person name="Nguyen N."/>
            <person name="Okwuonu G."/>
            <person name="Ongeri F."/>
            <person name="Pham C."/>
            <person name="Simmons D."/>
            <person name="Wilczek-Boney K."/>
            <person name="Hale W."/>
            <person name="Jakkamsetti A."/>
            <person name="Pham P."/>
            <person name="Ruth R."/>
            <person name="San Lucas F."/>
            <person name="Warren J."/>
            <person name="Zhang J."/>
            <person name="Zhao Z."/>
            <person name="Zhou C."/>
            <person name="Zhu D."/>
            <person name="Lee S."/>
            <person name="Bess C."/>
            <person name="Blankenburg K."/>
            <person name="Forbes L."/>
            <person name="Fu Q."/>
            <person name="Gubbala S."/>
            <person name="Hirani K."/>
            <person name="Jayaseelan J.C."/>
            <person name="Lara F."/>
            <person name="Munidasa M."/>
            <person name="Palculict T."/>
            <person name="Patil S."/>
            <person name="Pu L.-L."/>
            <person name="Saada N."/>
            <person name="Tang L."/>
            <person name="Weissenberger G."/>
            <person name="Zhu Y."/>
            <person name="Hemphill L."/>
            <person name="Shang Y."/>
            <person name="Youmans B."/>
            <person name="Ayvaz T."/>
            <person name="Ross M."/>
            <person name="Santibanez J."/>
            <person name="Aqrawi P."/>
            <person name="Gross S."/>
            <person name="Joshi V."/>
            <person name="Fowler G."/>
            <person name="Nazareth L."/>
            <person name="Reid J."/>
            <person name="Worley K."/>
            <person name="Petrosino J."/>
            <person name="Highlander S."/>
            <person name="Gibbs R."/>
        </authorList>
    </citation>
    <scope>NUCLEOTIDE SEQUENCE [LARGE SCALE GENOMIC DNA]</scope>
    <source>
        <strain evidence="1 2">ATCC 33926</strain>
    </source>
</reference>
<dbReference type="EMBL" id="AFQE01000072">
    <property type="protein sequence ID" value="EGQ76901.1"/>
    <property type="molecule type" value="Genomic_DNA"/>
</dbReference>